<dbReference type="Proteomes" id="UP000664056">
    <property type="component" value="Unassembled WGS sequence"/>
</dbReference>
<comment type="caution">
    <text evidence="1">The sequence shown here is derived from an EMBL/GenBank/DDBJ whole genome shotgun (WGS) entry which is preliminary data.</text>
</comment>
<name>A0AAW4H5I5_VIBVL</name>
<protein>
    <submittedName>
        <fullName evidence="1">Uncharacterized protein</fullName>
    </submittedName>
</protein>
<reference evidence="1" key="1">
    <citation type="submission" date="2021-03" db="EMBL/GenBank/DDBJ databases">
        <title>Study of the foodborne Vibrio vulnificus isolates from China.</title>
        <authorList>
            <person name="Zheng Z."/>
            <person name="Ye L."/>
        </authorList>
    </citation>
    <scope>NUCLEOTIDE SEQUENCE</scope>
    <source>
        <strain evidence="1">Vv1582</strain>
    </source>
</reference>
<dbReference type="RefSeq" id="WP_206622374.1">
    <property type="nucleotide sequence ID" value="NZ_JAFKOQ010000001.1"/>
</dbReference>
<evidence type="ECO:0000313" key="2">
    <source>
        <dbReference type="Proteomes" id="UP000664056"/>
    </source>
</evidence>
<accession>A0AAW4H5I5</accession>
<organism evidence="1 2">
    <name type="scientific">Vibrio vulnificus</name>
    <dbReference type="NCBI Taxonomy" id="672"/>
    <lineage>
        <taxon>Bacteria</taxon>
        <taxon>Pseudomonadati</taxon>
        <taxon>Pseudomonadota</taxon>
        <taxon>Gammaproteobacteria</taxon>
        <taxon>Vibrionales</taxon>
        <taxon>Vibrionaceae</taxon>
        <taxon>Vibrio</taxon>
    </lineage>
</organism>
<dbReference type="EMBL" id="JAFKOQ010000001">
    <property type="protein sequence ID" value="MBN8120493.1"/>
    <property type="molecule type" value="Genomic_DNA"/>
</dbReference>
<dbReference type="AlphaFoldDB" id="A0AAW4H5I5"/>
<evidence type="ECO:0000313" key="1">
    <source>
        <dbReference type="EMBL" id="MBN8120493.1"/>
    </source>
</evidence>
<sequence>MSFGAVLYFDGYPEIDISNWKPFITMGSYFMSYSSTYKPEPPGHGEVFGEFQYPVNVPQEANVYVSGNAVWFGGRTWYSGKNGRALPNADNRKASVGFYPFSAEGPEYLYGSCSSGVVYTAVADLTNVVSSATFGFAFTDQAGMDAAFNNLVPPLSVMSRRVIDVSATDSVVEYDLPEFNKDVRGAQDLVAYVGTVDNAIGVYAQLVPKGYVNRKGFETGAILRCSFFPANSAHASVMNYNSSTAGVAGKLLILIAGKPTTTPAGYGIAIYNPIEKLTFAPNCVPVMPKAIVYNKAFSGPNVFVSSMLGSPDPLTGNLLSNDTILFPVGMNGKKGLSYKNGRDRIWYEGYAVTWINQGYVKTALLWLDTSNVYSENGQVQWVVYTNEWSSYLTRRDPIPLVRANDYFLNI</sequence>
<gene>
    <name evidence="1" type="ORF">J0J18_02020</name>
</gene>
<proteinExistence type="predicted"/>